<proteinExistence type="inferred from homology"/>
<evidence type="ECO:0000256" key="4">
    <source>
        <dbReference type="ARBA" id="ARBA00022777"/>
    </source>
</evidence>
<accession>A0A0M0GB50</accession>
<comment type="pathway">
    <text evidence="7">Metabolic intermediate biosynthesis; chorismate biosynthesis; chorismate from D-erythrose 4-phosphate and phosphoenolpyruvate: step 5/7.</text>
</comment>
<dbReference type="HAMAP" id="MF_00109">
    <property type="entry name" value="Shikimate_kinase"/>
    <property type="match status" value="1"/>
</dbReference>
<dbReference type="GO" id="GO:0004765">
    <property type="term" value="F:shikimate kinase activity"/>
    <property type="evidence" value="ECO:0007669"/>
    <property type="project" value="UniProtKB-UniRule"/>
</dbReference>
<feature type="binding site" evidence="7">
    <location>
        <position position="57"/>
    </location>
    <ligand>
        <name>substrate</name>
    </ligand>
</feature>
<keyword evidence="6 7" id="KW-0057">Aromatic amino acid biosynthesis</keyword>
<dbReference type="GO" id="GO:0005829">
    <property type="term" value="C:cytosol"/>
    <property type="evidence" value="ECO:0007669"/>
    <property type="project" value="TreeGrafter"/>
</dbReference>
<evidence type="ECO:0000256" key="6">
    <source>
        <dbReference type="ARBA" id="ARBA00023141"/>
    </source>
</evidence>
<keyword evidence="2 7" id="KW-0808">Transferase</keyword>
<dbReference type="GO" id="GO:0009073">
    <property type="term" value="P:aromatic amino acid family biosynthetic process"/>
    <property type="evidence" value="ECO:0007669"/>
    <property type="project" value="UniProtKB-KW"/>
</dbReference>
<comment type="subcellular location">
    <subcellularLocation>
        <location evidence="7">Cytoplasm</location>
    </subcellularLocation>
</comment>
<evidence type="ECO:0000256" key="3">
    <source>
        <dbReference type="ARBA" id="ARBA00022741"/>
    </source>
</evidence>
<dbReference type="EC" id="2.7.1.71" evidence="7"/>
<dbReference type="PRINTS" id="PR01100">
    <property type="entry name" value="SHIKIMTKNASE"/>
</dbReference>
<dbReference type="Pfam" id="PF01202">
    <property type="entry name" value="SKI"/>
    <property type="match status" value="1"/>
</dbReference>
<keyword evidence="3 7" id="KW-0547">Nucleotide-binding</keyword>
<feature type="binding site" evidence="7">
    <location>
        <position position="15"/>
    </location>
    <ligand>
        <name>Mg(2+)</name>
        <dbReference type="ChEBI" id="CHEBI:18420"/>
    </ligand>
</feature>
<feature type="binding site" evidence="7">
    <location>
        <position position="33"/>
    </location>
    <ligand>
        <name>substrate</name>
    </ligand>
</feature>
<comment type="similarity">
    <text evidence="7">Belongs to the shikimate kinase family.</text>
</comment>
<dbReference type="PANTHER" id="PTHR21087:SF16">
    <property type="entry name" value="SHIKIMATE KINASE 1, CHLOROPLASTIC"/>
    <property type="match status" value="1"/>
</dbReference>
<dbReference type="CDD" id="cd00464">
    <property type="entry name" value="SK"/>
    <property type="match status" value="1"/>
</dbReference>
<dbReference type="GO" id="GO:0005524">
    <property type="term" value="F:ATP binding"/>
    <property type="evidence" value="ECO:0007669"/>
    <property type="project" value="UniProtKB-UniRule"/>
</dbReference>
<dbReference type="STRING" id="1459.AF332_09785"/>
<dbReference type="InterPro" id="IPR031322">
    <property type="entry name" value="Shikimate/glucono_kinase"/>
</dbReference>
<keyword evidence="7" id="KW-0460">Magnesium</keyword>
<dbReference type="AlphaFoldDB" id="A0A0M0GB50"/>
<evidence type="ECO:0000313" key="9">
    <source>
        <dbReference type="Proteomes" id="UP000037109"/>
    </source>
</evidence>
<evidence type="ECO:0000256" key="5">
    <source>
        <dbReference type="ARBA" id="ARBA00022840"/>
    </source>
</evidence>
<dbReference type="PANTHER" id="PTHR21087">
    <property type="entry name" value="SHIKIMATE KINASE"/>
    <property type="match status" value="1"/>
</dbReference>
<evidence type="ECO:0000256" key="7">
    <source>
        <dbReference type="HAMAP-Rule" id="MF_00109"/>
    </source>
</evidence>
<dbReference type="PATRIC" id="fig|1459.3.peg.2080"/>
<keyword evidence="1 7" id="KW-0028">Amino-acid biosynthesis</keyword>
<keyword evidence="9" id="KW-1185">Reference proteome</keyword>
<evidence type="ECO:0000256" key="1">
    <source>
        <dbReference type="ARBA" id="ARBA00022605"/>
    </source>
</evidence>
<dbReference type="GO" id="GO:0000287">
    <property type="term" value="F:magnesium ion binding"/>
    <property type="evidence" value="ECO:0007669"/>
    <property type="project" value="UniProtKB-UniRule"/>
</dbReference>
<dbReference type="EMBL" id="LGUF01000007">
    <property type="protein sequence ID" value="KON87069.1"/>
    <property type="molecule type" value="Genomic_DNA"/>
</dbReference>
<evidence type="ECO:0000313" key="8">
    <source>
        <dbReference type="EMBL" id="KON87069.1"/>
    </source>
</evidence>
<dbReference type="SUPFAM" id="SSF52540">
    <property type="entry name" value="P-loop containing nucleoside triphosphate hydrolases"/>
    <property type="match status" value="1"/>
</dbReference>
<dbReference type="InterPro" id="IPR027417">
    <property type="entry name" value="P-loop_NTPase"/>
</dbReference>
<evidence type="ECO:0000256" key="2">
    <source>
        <dbReference type="ARBA" id="ARBA00022679"/>
    </source>
</evidence>
<comment type="caution">
    <text evidence="8">The sequence shown here is derived from an EMBL/GenBank/DDBJ whole genome shotgun (WGS) entry which is preliminary data.</text>
</comment>
<dbReference type="OrthoDB" id="9800332at2"/>
<organism evidence="8 9">
    <name type="scientific">Sporosarcina globispora</name>
    <name type="common">Bacillus globisporus</name>
    <dbReference type="NCBI Taxonomy" id="1459"/>
    <lineage>
        <taxon>Bacteria</taxon>
        <taxon>Bacillati</taxon>
        <taxon>Bacillota</taxon>
        <taxon>Bacilli</taxon>
        <taxon>Bacillales</taxon>
        <taxon>Caryophanaceae</taxon>
        <taxon>Sporosarcina</taxon>
    </lineage>
</organism>
<protein>
    <recommendedName>
        <fullName evidence="7">Shikimate kinase</fullName>
        <shortName evidence="7">SK</shortName>
        <ecNumber evidence="7">2.7.1.71</ecNumber>
    </recommendedName>
</protein>
<comment type="subunit">
    <text evidence="7">Monomer.</text>
</comment>
<dbReference type="UniPathway" id="UPA00053">
    <property type="reaction ID" value="UER00088"/>
</dbReference>
<comment type="catalytic activity">
    <reaction evidence="7">
        <text>shikimate + ATP = 3-phosphoshikimate + ADP + H(+)</text>
        <dbReference type="Rhea" id="RHEA:13121"/>
        <dbReference type="ChEBI" id="CHEBI:15378"/>
        <dbReference type="ChEBI" id="CHEBI:30616"/>
        <dbReference type="ChEBI" id="CHEBI:36208"/>
        <dbReference type="ChEBI" id="CHEBI:145989"/>
        <dbReference type="ChEBI" id="CHEBI:456216"/>
        <dbReference type="EC" id="2.7.1.71"/>
    </reaction>
</comment>
<dbReference type="GO" id="GO:0008652">
    <property type="term" value="P:amino acid biosynthetic process"/>
    <property type="evidence" value="ECO:0007669"/>
    <property type="project" value="UniProtKB-KW"/>
</dbReference>
<comment type="function">
    <text evidence="7">Catalyzes the specific phosphorylation of the 3-hydroxyl group of shikimic acid using ATP as a cosubstrate.</text>
</comment>
<reference evidence="9" key="1">
    <citation type="submission" date="2015-07" db="EMBL/GenBank/DDBJ databases">
        <title>Fjat-10036 dsm4.</title>
        <authorList>
            <person name="Liu B."/>
            <person name="Wang J."/>
            <person name="Zhu Y."/>
            <person name="Liu G."/>
            <person name="Chen Q."/>
            <person name="Chen Z."/>
            <person name="Lan J."/>
            <person name="Che J."/>
            <person name="Ge C."/>
            <person name="Shi H."/>
            <person name="Pan Z."/>
            <person name="Liu X."/>
        </authorList>
    </citation>
    <scope>NUCLEOTIDE SEQUENCE [LARGE SCALE GENOMIC DNA]</scope>
    <source>
        <strain evidence="9">DSM 4</strain>
    </source>
</reference>
<feature type="binding site" evidence="7">
    <location>
        <begin position="11"/>
        <end position="16"/>
    </location>
    <ligand>
        <name>ATP</name>
        <dbReference type="ChEBI" id="CHEBI:30616"/>
    </ligand>
</feature>
<feature type="binding site" evidence="7">
    <location>
        <position position="78"/>
    </location>
    <ligand>
        <name>substrate</name>
    </ligand>
</feature>
<feature type="binding site" evidence="7">
    <location>
        <position position="116"/>
    </location>
    <ligand>
        <name>ATP</name>
        <dbReference type="ChEBI" id="CHEBI:30616"/>
    </ligand>
</feature>
<keyword evidence="7" id="KW-0479">Metal-binding</keyword>
<name>A0A0M0GB50_SPOGL</name>
<feature type="binding site" evidence="7">
    <location>
        <position position="134"/>
    </location>
    <ligand>
        <name>substrate</name>
    </ligand>
</feature>
<keyword evidence="4 7" id="KW-0418">Kinase</keyword>
<dbReference type="Gene3D" id="3.40.50.300">
    <property type="entry name" value="P-loop containing nucleotide triphosphate hydrolases"/>
    <property type="match status" value="1"/>
</dbReference>
<keyword evidence="7" id="KW-0963">Cytoplasm</keyword>
<keyword evidence="5 7" id="KW-0067">ATP-binding</keyword>
<comment type="cofactor">
    <cofactor evidence="7">
        <name>Mg(2+)</name>
        <dbReference type="ChEBI" id="CHEBI:18420"/>
    </cofactor>
    <text evidence="7">Binds 1 Mg(2+) ion per subunit.</text>
</comment>
<dbReference type="InterPro" id="IPR000623">
    <property type="entry name" value="Shikimate_kinase/TSH1"/>
</dbReference>
<sequence length="165" mass="18915">MKPIYLIGFMGAGKTTTGKELASCINQEVIDTDEEIVKREKKTINDIFEEHGEGYFRDLETLILNDLDNRAGIITTGGGIVTRPENRKKLKENGIVFFLYASPEEIFKRIEKDQSRPLLKGDKKRLIQELYEKRLPLYRETAHVVIDTTNKDKAEIIQEIVECLG</sequence>
<dbReference type="GO" id="GO:0009423">
    <property type="term" value="P:chorismate biosynthetic process"/>
    <property type="evidence" value="ECO:0007669"/>
    <property type="project" value="UniProtKB-UniRule"/>
</dbReference>
<gene>
    <name evidence="7" type="primary">aroK</name>
    <name evidence="8" type="ORF">AF332_09785</name>
</gene>
<dbReference type="Proteomes" id="UP000037109">
    <property type="component" value="Unassembled WGS sequence"/>
</dbReference>
<comment type="caution">
    <text evidence="7">Lacks conserved residue(s) required for the propagation of feature annotation.</text>
</comment>